<evidence type="ECO:0008006" key="3">
    <source>
        <dbReference type="Google" id="ProtNLM"/>
    </source>
</evidence>
<dbReference type="eggNOG" id="ENOG5031B83">
    <property type="taxonomic scope" value="Bacteria"/>
</dbReference>
<evidence type="ECO:0000313" key="2">
    <source>
        <dbReference type="Proteomes" id="UP000027647"/>
    </source>
</evidence>
<keyword evidence="2" id="KW-1185">Reference proteome</keyword>
<reference evidence="1 2" key="1">
    <citation type="submission" date="2014-04" db="EMBL/GenBank/DDBJ databases">
        <title>A comprehensive comparison of genomes of Erythrobacter spp. strains.</title>
        <authorList>
            <person name="Zheng Q."/>
        </authorList>
    </citation>
    <scope>NUCLEOTIDE SEQUENCE [LARGE SCALE GENOMIC DNA]</scope>
    <source>
        <strain evidence="1 2">DSM 6997</strain>
    </source>
</reference>
<dbReference type="Proteomes" id="UP000027647">
    <property type="component" value="Unassembled WGS sequence"/>
</dbReference>
<gene>
    <name evidence="1" type="ORF">EH31_05920</name>
</gene>
<dbReference type="STRING" id="1044.EH31_05920"/>
<evidence type="ECO:0000313" key="1">
    <source>
        <dbReference type="EMBL" id="KEO92201.1"/>
    </source>
</evidence>
<name>A0A074MBN9_ERYLO</name>
<dbReference type="EMBL" id="JMIW01000001">
    <property type="protein sequence ID" value="KEO92201.1"/>
    <property type="molecule type" value="Genomic_DNA"/>
</dbReference>
<organism evidence="1 2">
    <name type="scientific">Erythrobacter longus</name>
    <dbReference type="NCBI Taxonomy" id="1044"/>
    <lineage>
        <taxon>Bacteria</taxon>
        <taxon>Pseudomonadati</taxon>
        <taxon>Pseudomonadota</taxon>
        <taxon>Alphaproteobacteria</taxon>
        <taxon>Sphingomonadales</taxon>
        <taxon>Erythrobacteraceae</taxon>
        <taxon>Erythrobacter/Porphyrobacter group</taxon>
        <taxon>Erythrobacter</taxon>
    </lineage>
</organism>
<sequence>MGATPALEGDHQSEAENAVKLAVNGFMNAIASDDKTDIAGHMIPQAMIFVHNRMDPDNPRVDHLPVAMHLENWAKRDARYIEDMAFTSVLIDGDMAHAWGPYSFWVNYELSHCGINSLSLVRTVEGWKIANTSFTMERPSECERLGVPGFPVEEIRDDQ</sequence>
<protein>
    <recommendedName>
        <fullName evidence="3">DUF4440 domain-containing protein</fullName>
    </recommendedName>
</protein>
<comment type="caution">
    <text evidence="1">The sequence shown here is derived from an EMBL/GenBank/DDBJ whole genome shotgun (WGS) entry which is preliminary data.</text>
</comment>
<dbReference type="Gene3D" id="3.10.450.50">
    <property type="match status" value="1"/>
</dbReference>
<dbReference type="SUPFAM" id="SSF54427">
    <property type="entry name" value="NTF2-like"/>
    <property type="match status" value="1"/>
</dbReference>
<dbReference type="AlphaFoldDB" id="A0A074MBN9"/>
<proteinExistence type="predicted"/>
<dbReference type="InterPro" id="IPR032710">
    <property type="entry name" value="NTF2-like_dom_sf"/>
</dbReference>
<accession>A0A074MBN9</accession>